<dbReference type="HOGENOM" id="CLU_047672_0_0_6"/>
<comment type="caution">
    <text evidence="1">The sequence shown here is derived from an EMBL/GenBank/DDBJ whole genome shotgun (WGS) entry which is preliminary data.</text>
</comment>
<evidence type="ECO:0000313" key="1">
    <source>
        <dbReference type="EMBL" id="EOR10349.1"/>
    </source>
</evidence>
<gene>
    <name evidence="1" type="ORF">F896_00477</name>
</gene>
<dbReference type="RefSeq" id="WP_016162440.1">
    <property type="nucleotide sequence ID" value="NZ_KE007345.1"/>
</dbReference>
<evidence type="ECO:0000313" key="2">
    <source>
        <dbReference type="Proteomes" id="UP000016203"/>
    </source>
</evidence>
<dbReference type="OrthoDB" id="9813469at2"/>
<protein>
    <submittedName>
        <fullName evidence="1">Uncharacterized protein</fullName>
    </submittedName>
</protein>
<dbReference type="EMBL" id="AQFL01000004">
    <property type="protein sequence ID" value="EOR10349.1"/>
    <property type="molecule type" value="Genomic_DNA"/>
</dbReference>
<dbReference type="PATRIC" id="fig|1217699.3.peg.462"/>
<organism evidence="1 2">
    <name type="scientific">Acinetobacter genomosp. 15BJ</name>
    <dbReference type="NCBI Taxonomy" id="106651"/>
    <lineage>
        <taxon>Bacteria</taxon>
        <taxon>Pseudomonadati</taxon>
        <taxon>Pseudomonadota</taxon>
        <taxon>Gammaproteobacteria</taxon>
        <taxon>Moraxellales</taxon>
        <taxon>Moraxellaceae</taxon>
        <taxon>Acinetobacter</taxon>
    </lineage>
</organism>
<dbReference type="Proteomes" id="UP000016203">
    <property type="component" value="Unassembled WGS sequence"/>
</dbReference>
<accession>R9B767</accession>
<sequence length="460" mass="52239">MLTPPRFVVLDDKPEHLTPIIEAFKHIGTSCIGLPYNGETDEHLSIDFYKGVRGLFIDLNLSGGSVGTNQHYAEIARILETVITKDNGPFILVLWTENPHECPALITYLEESIEEGCEYCKPLAVESLSKTEYINTIKDHPDFGKIFPGREEEFKNIIRAFFTTHPQIAVLFDWESKVLEAVNQTLIELMNLVPNDKRNFNDYPSEIDKVLSCIVRETVGKSHVATDPKKALNLAIYPILVDKILNNTPNQENIQLWNNAITQVRSASISDEKAVGKFNKMLHLAVTGHESMSPYDWGAVVEIPSEIFNDEFCLGHFGYNQKCLIKNTFCFNGIEKLKPILIRLGASCDYAQNKQGPIPYIFGFVVESEKYHERERDFLDPAQKFMSKKLSDWVSPLFSYIDADPAFYIVLNLQLVISKVQGQLDSYQTLYRLREQLLNQVIVRATSFASRPGINELHVG</sequence>
<proteinExistence type="predicted"/>
<name>R9B767_9GAMM</name>
<dbReference type="AlphaFoldDB" id="R9B767"/>
<reference evidence="1 2" key="1">
    <citation type="submission" date="2013-03" db="EMBL/GenBank/DDBJ databases">
        <title>The Genome Sequence of Acinetobacter sp. CIP 110321.</title>
        <authorList>
            <consortium name="The Broad Institute Genome Sequencing Platform"/>
            <consortium name="The Broad Institute Genome Sequencing Center for Infectious Disease"/>
            <person name="Cerqueira G."/>
            <person name="Feldgarden M."/>
            <person name="Courvalin P."/>
            <person name="Perichon B."/>
            <person name="Grillot-Courvalin C."/>
            <person name="Clermont D."/>
            <person name="Rocha E."/>
            <person name="Yoon E.-J."/>
            <person name="Nemec A."/>
            <person name="Walker B."/>
            <person name="Young S.K."/>
            <person name="Zeng Q."/>
            <person name="Gargeya S."/>
            <person name="Fitzgerald M."/>
            <person name="Haas B."/>
            <person name="Abouelleil A."/>
            <person name="Alvarado L."/>
            <person name="Arachchi H.M."/>
            <person name="Berlin A.M."/>
            <person name="Chapman S.B."/>
            <person name="Dewar J."/>
            <person name="Goldberg J."/>
            <person name="Griggs A."/>
            <person name="Gujja S."/>
            <person name="Hansen M."/>
            <person name="Howarth C."/>
            <person name="Imamovic A."/>
            <person name="Larimer J."/>
            <person name="McCowan C."/>
            <person name="Murphy C."/>
            <person name="Neiman D."/>
            <person name="Pearson M."/>
            <person name="Priest M."/>
            <person name="Roberts A."/>
            <person name="Saif S."/>
            <person name="Shea T."/>
            <person name="Sisk P."/>
            <person name="Sykes S."/>
            <person name="Wortman J."/>
            <person name="Nusbaum C."/>
            <person name="Birren B."/>
        </authorList>
    </citation>
    <scope>NUCLEOTIDE SEQUENCE [LARGE SCALE GENOMIC DNA]</scope>
    <source>
        <strain evidence="1 2">CIP 110321</strain>
    </source>
</reference>